<evidence type="ECO:0000259" key="1">
    <source>
        <dbReference type="Pfam" id="PF22893"/>
    </source>
</evidence>
<gene>
    <name evidence="2" type="ORF">DFH08DRAFT_988527</name>
</gene>
<accession>A0AAD6Z0H6</accession>
<reference evidence="2" key="1">
    <citation type="submission" date="2023-03" db="EMBL/GenBank/DDBJ databases">
        <title>Massive genome expansion in bonnet fungi (Mycena s.s.) driven by repeated elements and novel gene families across ecological guilds.</title>
        <authorList>
            <consortium name="Lawrence Berkeley National Laboratory"/>
            <person name="Harder C.B."/>
            <person name="Miyauchi S."/>
            <person name="Viragh M."/>
            <person name="Kuo A."/>
            <person name="Thoen E."/>
            <person name="Andreopoulos B."/>
            <person name="Lu D."/>
            <person name="Skrede I."/>
            <person name="Drula E."/>
            <person name="Henrissat B."/>
            <person name="Morin E."/>
            <person name="Kohler A."/>
            <person name="Barry K."/>
            <person name="LaButti K."/>
            <person name="Morin E."/>
            <person name="Salamov A."/>
            <person name="Lipzen A."/>
            <person name="Mereny Z."/>
            <person name="Hegedus B."/>
            <person name="Baldrian P."/>
            <person name="Stursova M."/>
            <person name="Weitz H."/>
            <person name="Taylor A."/>
            <person name="Grigoriev I.V."/>
            <person name="Nagy L.G."/>
            <person name="Martin F."/>
            <person name="Kauserud H."/>
        </authorList>
    </citation>
    <scope>NUCLEOTIDE SEQUENCE</scope>
    <source>
        <strain evidence="2">CBHHK002</strain>
    </source>
</reference>
<dbReference type="EMBL" id="JARIHO010000110">
    <property type="protein sequence ID" value="KAJ7302880.1"/>
    <property type="molecule type" value="Genomic_DNA"/>
</dbReference>
<organism evidence="2 3">
    <name type="scientific">Mycena albidolilacea</name>
    <dbReference type="NCBI Taxonomy" id="1033008"/>
    <lineage>
        <taxon>Eukaryota</taxon>
        <taxon>Fungi</taxon>
        <taxon>Dikarya</taxon>
        <taxon>Basidiomycota</taxon>
        <taxon>Agaricomycotina</taxon>
        <taxon>Agaricomycetes</taxon>
        <taxon>Agaricomycetidae</taxon>
        <taxon>Agaricales</taxon>
        <taxon>Marasmiineae</taxon>
        <taxon>Mycenaceae</taxon>
        <taxon>Mycena</taxon>
    </lineage>
</organism>
<sequence length="456" mass="51072">MPRVAAFALAYGSFGDIQATLALAYKLYVIFHNSGLGELSGEAQNVLKVLHTFHEDTAARMQYLENDSPLALSADTQRIADKICTELQSCASLMAKLKDKVSHCNGFWVGVLWVVSKTQALVAWRVEMENHRRNVNAYLESLLVVGQATQASNAESHTQQLENMGSEMGLKCVDRQTGRSEFEFSIRVNYPKKAILATRTERCLFGTIYAYWEFKLRSTSLSIDTKISIRQAGFEPNLGPLISTTADRIASQISITEIQLQQFMQSRLHDISMATFSVSDPLGRPISIDWNHCRDFNALDLILKAYMFNRPEAGADCIERGDYDLVRPEGSIILCVDSPRAVKPGSQFDMNIIKRPMEFHRPDLEECPYCNQKKQQVTVIDPLLWDTVPAGNPVQNTADLSRMVEFIRDPQADLFELNVELDHYRPAAKGGTSGGTMGRHSNFFPHDLATVLPVPC</sequence>
<dbReference type="AlphaFoldDB" id="A0AAD6Z0H6"/>
<evidence type="ECO:0000313" key="3">
    <source>
        <dbReference type="Proteomes" id="UP001218218"/>
    </source>
</evidence>
<comment type="caution">
    <text evidence="2">The sequence shown here is derived from an EMBL/GenBank/DDBJ whole genome shotgun (WGS) entry which is preliminary data.</text>
</comment>
<protein>
    <recommendedName>
        <fullName evidence="1">Ubiquitin-like domain-containing protein</fullName>
    </recommendedName>
</protein>
<dbReference type="Proteomes" id="UP001218218">
    <property type="component" value="Unassembled WGS sequence"/>
</dbReference>
<dbReference type="Pfam" id="PF22893">
    <property type="entry name" value="ULD_2"/>
    <property type="match status" value="1"/>
</dbReference>
<dbReference type="InterPro" id="IPR054464">
    <property type="entry name" value="ULD_fung"/>
</dbReference>
<evidence type="ECO:0000313" key="2">
    <source>
        <dbReference type="EMBL" id="KAJ7302880.1"/>
    </source>
</evidence>
<keyword evidence="3" id="KW-1185">Reference proteome</keyword>
<proteinExistence type="predicted"/>
<name>A0AAD6Z0H6_9AGAR</name>
<feature type="domain" description="Ubiquitin-like" evidence="1">
    <location>
        <begin position="275"/>
        <end position="355"/>
    </location>
</feature>